<dbReference type="Pfam" id="PF00753">
    <property type="entry name" value="Lactamase_B"/>
    <property type="match status" value="1"/>
</dbReference>
<name>A0A517SZ17_9BACT</name>
<dbReference type="GO" id="GO:0070813">
    <property type="term" value="P:hydrogen sulfide metabolic process"/>
    <property type="evidence" value="ECO:0007669"/>
    <property type="project" value="TreeGrafter"/>
</dbReference>
<dbReference type="SUPFAM" id="SSF56281">
    <property type="entry name" value="Metallo-hydrolase/oxidoreductase"/>
    <property type="match status" value="1"/>
</dbReference>
<evidence type="ECO:0000256" key="1">
    <source>
        <dbReference type="ARBA" id="ARBA00022723"/>
    </source>
</evidence>
<dbReference type="InterPro" id="IPR051682">
    <property type="entry name" value="Mito_Persulfide_Diox"/>
</dbReference>
<dbReference type="FunFam" id="3.60.15.10:FF:000030">
    <property type="entry name" value="Metallo-beta-lactamase family protein"/>
    <property type="match status" value="1"/>
</dbReference>
<protein>
    <submittedName>
        <fullName evidence="3">Beta-lactamase hydrolase-like protein</fullName>
        <ecNumber evidence="3">3.-.-.-</ecNumber>
    </submittedName>
</protein>
<reference evidence="3 4" key="1">
    <citation type="submission" date="2019-02" db="EMBL/GenBank/DDBJ databases">
        <title>Deep-cultivation of Planctomycetes and their phenomic and genomic characterization uncovers novel biology.</title>
        <authorList>
            <person name="Wiegand S."/>
            <person name="Jogler M."/>
            <person name="Boedeker C."/>
            <person name="Pinto D."/>
            <person name="Vollmers J."/>
            <person name="Rivas-Marin E."/>
            <person name="Kohn T."/>
            <person name="Peeters S.H."/>
            <person name="Heuer A."/>
            <person name="Rast P."/>
            <person name="Oberbeckmann S."/>
            <person name="Bunk B."/>
            <person name="Jeske O."/>
            <person name="Meyerdierks A."/>
            <person name="Storesund J.E."/>
            <person name="Kallscheuer N."/>
            <person name="Luecker S."/>
            <person name="Lage O.M."/>
            <person name="Pohl T."/>
            <person name="Merkel B.J."/>
            <person name="Hornburger P."/>
            <person name="Mueller R.-W."/>
            <person name="Bruemmer F."/>
            <person name="Labrenz M."/>
            <person name="Spormann A.M."/>
            <person name="Op den Camp H."/>
            <person name="Overmann J."/>
            <person name="Amann R."/>
            <person name="Jetten M.S.M."/>
            <person name="Mascher T."/>
            <person name="Medema M.H."/>
            <person name="Devos D.P."/>
            <person name="Kaster A.-K."/>
            <person name="Ovreas L."/>
            <person name="Rohde M."/>
            <person name="Galperin M.Y."/>
            <person name="Jogler C."/>
        </authorList>
    </citation>
    <scope>NUCLEOTIDE SEQUENCE [LARGE SCALE GENOMIC DNA]</scope>
    <source>
        <strain evidence="3 4">SV_7m_r</strain>
    </source>
</reference>
<dbReference type="PANTHER" id="PTHR43084:SF1">
    <property type="entry name" value="PERSULFIDE DIOXYGENASE ETHE1, MITOCHONDRIAL"/>
    <property type="match status" value="1"/>
</dbReference>
<dbReference type="SUPFAM" id="SSF52821">
    <property type="entry name" value="Rhodanese/Cell cycle control phosphatase"/>
    <property type="match status" value="2"/>
</dbReference>
<dbReference type="EMBL" id="CP036272">
    <property type="protein sequence ID" value="QDT61380.1"/>
    <property type="molecule type" value="Genomic_DNA"/>
</dbReference>
<keyword evidence="3" id="KW-0378">Hydrolase</keyword>
<gene>
    <name evidence="3" type="primary">blh_1</name>
    <name evidence="3" type="ORF">SV7mr_39150</name>
</gene>
<dbReference type="InterPro" id="IPR001763">
    <property type="entry name" value="Rhodanese-like_dom"/>
</dbReference>
<keyword evidence="4" id="KW-1185">Reference proteome</keyword>
<dbReference type="Gene3D" id="3.40.250.10">
    <property type="entry name" value="Rhodanese-like domain"/>
    <property type="match status" value="2"/>
</dbReference>
<dbReference type="Gene3D" id="3.60.15.10">
    <property type="entry name" value="Ribonuclease Z/Hydroxyacylglutathione hydrolase-like"/>
    <property type="match status" value="1"/>
</dbReference>
<dbReference type="GO" id="GO:0016787">
    <property type="term" value="F:hydrolase activity"/>
    <property type="evidence" value="ECO:0007669"/>
    <property type="project" value="UniProtKB-KW"/>
</dbReference>
<organism evidence="3 4">
    <name type="scientific">Stieleria bergensis</name>
    <dbReference type="NCBI Taxonomy" id="2528025"/>
    <lineage>
        <taxon>Bacteria</taxon>
        <taxon>Pseudomonadati</taxon>
        <taxon>Planctomycetota</taxon>
        <taxon>Planctomycetia</taxon>
        <taxon>Pirellulales</taxon>
        <taxon>Pirellulaceae</taxon>
        <taxon>Stieleria</taxon>
    </lineage>
</organism>
<dbReference type="GO" id="GO:0046872">
    <property type="term" value="F:metal ion binding"/>
    <property type="evidence" value="ECO:0007669"/>
    <property type="project" value="UniProtKB-KW"/>
</dbReference>
<feature type="domain" description="Rhodanese" evidence="2">
    <location>
        <begin position="373"/>
        <end position="461"/>
    </location>
</feature>
<dbReference type="AlphaFoldDB" id="A0A517SZ17"/>
<dbReference type="SMART" id="SM00450">
    <property type="entry name" value="RHOD"/>
    <property type="match status" value="2"/>
</dbReference>
<dbReference type="Proteomes" id="UP000315003">
    <property type="component" value="Chromosome"/>
</dbReference>
<dbReference type="InterPro" id="IPR001279">
    <property type="entry name" value="Metallo-B-lactamas"/>
</dbReference>
<dbReference type="GO" id="GO:0050313">
    <property type="term" value="F:sulfur dioxygenase activity"/>
    <property type="evidence" value="ECO:0007669"/>
    <property type="project" value="InterPro"/>
</dbReference>
<evidence type="ECO:0000313" key="3">
    <source>
        <dbReference type="EMBL" id="QDT61380.1"/>
    </source>
</evidence>
<evidence type="ECO:0000313" key="4">
    <source>
        <dbReference type="Proteomes" id="UP000315003"/>
    </source>
</evidence>
<dbReference type="SMART" id="SM00849">
    <property type="entry name" value="Lactamase_B"/>
    <property type="match status" value="1"/>
</dbReference>
<dbReference type="CDD" id="cd00158">
    <property type="entry name" value="RHOD"/>
    <property type="match status" value="1"/>
</dbReference>
<dbReference type="InterPro" id="IPR036873">
    <property type="entry name" value="Rhodanese-like_dom_sf"/>
</dbReference>
<dbReference type="GO" id="GO:0006749">
    <property type="term" value="P:glutathione metabolic process"/>
    <property type="evidence" value="ECO:0007669"/>
    <property type="project" value="InterPro"/>
</dbReference>
<dbReference type="CDD" id="cd07724">
    <property type="entry name" value="POD-like_MBL-fold"/>
    <property type="match status" value="1"/>
</dbReference>
<dbReference type="Pfam" id="PF00581">
    <property type="entry name" value="Rhodanese"/>
    <property type="match status" value="2"/>
</dbReference>
<dbReference type="PROSITE" id="PS50206">
    <property type="entry name" value="RHODANESE_3"/>
    <property type="match status" value="2"/>
</dbReference>
<sequence length="465" mass="50917">MFIQRYYLECLSHASYMVADESTKQAAIIDPQRDIDHYVEDANDKGFEIKYVILTHFHADFIAGHIELRDRVGAQIVMGRRAEPEFEHRAMSDGDRLEMGRVRLQIMETPGHTPEGITVLAFDLDESDTDPKAAFTGDTLFIGDVGRPDLLASIGVTADELAVMLYDSTHNKLMQLPDDTLVYPAHGAGSMCGKALSDEAVSTIGEQKKYNYALQPMSQAEFIKLVEADQPEAPGYFVHDAILNRQERESLDKSMSETMTALSLEQVIELQSGGAQVIDTREAIDFAGAHLQGAINVGVDGKYATWAGTVLTKESPIVVIADAERVAESIMRLGRIGFDHVAGYLNEGMDALSDRPDLVSAVHRITAPAVDSLYAAPNILDVRSEKEYSGGHIAGSINVPLNQLADRMDEVPPDGRLVVHCQGGYRSSIACSLLQRAGREDVRDLVGGYKAWVQSKLPVVEPVES</sequence>
<dbReference type="PANTHER" id="PTHR43084">
    <property type="entry name" value="PERSULFIDE DIOXYGENASE ETHE1"/>
    <property type="match status" value="1"/>
</dbReference>
<keyword evidence="1" id="KW-0479">Metal-binding</keyword>
<dbReference type="InterPro" id="IPR044528">
    <property type="entry name" value="POD-like_MBL-fold"/>
</dbReference>
<dbReference type="OrthoDB" id="9784009at2"/>
<dbReference type="InterPro" id="IPR036866">
    <property type="entry name" value="RibonucZ/Hydroxyglut_hydro"/>
</dbReference>
<accession>A0A517SZ17</accession>
<proteinExistence type="predicted"/>
<feature type="domain" description="Rhodanese" evidence="2">
    <location>
        <begin position="271"/>
        <end position="361"/>
    </location>
</feature>
<evidence type="ECO:0000259" key="2">
    <source>
        <dbReference type="PROSITE" id="PS50206"/>
    </source>
</evidence>
<dbReference type="EC" id="3.-.-.-" evidence="3"/>
<dbReference type="RefSeq" id="WP_145275418.1">
    <property type="nucleotide sequence ID" value="NZ_CP036272.1"/>
</dbReference>